<keyword evidence="1" id="KW-0808">Transferase</keyword>
<gene>
    <name evidence="1" type="ORF">DW206_19780</name>
</gene>
<dbReference type="AlphaFoldDB" id="A0A414WUD5"/>
<dbReference type="InterPro" id="IPR007345">
    <property type="entry name" value="Polysacch_pyruvyl_Trfase"/>
</dbReference>
<dbReference type="Proteomes" id="UP000283329">
    <property type="component" value="Unassembled WGS sequence"/>
</dbReference>
<organism evidence="1 2">
    <name type="scientific">Bacteroides ovatus</name>
    <dbReference type="NCBI Taxonomy" id="28116"/>
    <lineage>
        <taxon>Bacteria</taxon>
        <taxon>Pseudomonadati</taxon>
        <taxon>Bacteroidota</taxon>
        <taxon>Bacteroidia</taxon>
        <taxon>Bacteroidales</taxon>
        <taxon>Bacteroidaceae</taxon>
        <taxon>Bacteroides</taxon>
    </lineage>
</organism>
<reference evidence="1 2" key="1">
    <citation type="submission" date="2018-08" db="EMBL/GenBank/DDBJ databases">
        <title>A genome reference for cultivated species of the human gut microbiota.</title>
        <authorList>
            <person name="Zou Y."/>
            <person name="Xue W."/>
            <person name="Luo G."/>
        </authorList>
    </citation>
    <scope>NUCLEOTIDE SEQUENCE [LARGE SCALE GENOMIC DNA]</scope>
    <source>
        <strain evidence="1 2">AM17-48</strain>
    </source>
</reference>
<dbReference type="Pfam" id="PF04230">
    <property type="entry name" value="PS_pyruv_trans"/>
    <property type="match status" value="1"/>
</dbReference>
<sequence>MSIQKRISILTLHDVPNYGSVLQTFATQEIFKRLGLITNIIDYRRLSSVSLWKRVQMATRNDSLAKKAIKSILYFFYLWRQDKVFGQFRNDNISSRGPVLNCEDDFDKLQIDADIYCTGSDQTWNSGWYGRILKSYFLTFCPDNIKKISYAASFGKTSLEDSEKEEIRKYLLRYAAISLREESGVKIIEELGISGSVHVLDPTLQLDAAFWHRYIRKPSEEHYVLVYQLNKHPWFNDFAESFARQKGLKLIRFGANVHQIFKSGKLLFLPEPFDFPSYIAFADYVITDSFHATAFSLNLNTTPICIYPDRFSGRIEDLLKLTNLERLHVINSEDWRVMGNDPINWEEVNAIFARYRRIGDDFLYRAIE</sequence>
<protein>
    <submittedName>
        <fullName evidence="1">Polysaccharide pyruvyl transferase family protein</fullName>
    </submittedName>
</protein>
<comment type="caution">
    <text evidence="1">The sequence shown here is derived from an EMBL/GenBank/DDBJ whole genome shotgun (WGS) entry which is preliminary data.</text>
</comment>
<name>A0A414WUD5_BACOV</name>
<dbReference type="EMBL" id="QRJR01000025">
    <property type="protein sequence ID" value="RHH41963.1"/>
    <property type="molecule type" value="Genomic_DNA"/>
</dbReference>
<dbReference type="GO" id="GO:0016740">
    <property type="term" value="F:transferase activity"/>
    <property type="evidence" value="ECO:0007669"/>
    <property type="project" value="UniProtKB-KW"/>
</dbReference>
<dbReference type="KEGG" id="boa:Bovatus_01377"/>
<evidence type="ECO:0000313" key="2">
    <source>
        <dbReference type="Proteomes" id="UP000283329"/>
    </source>
</evidence>
<accession>A0A414WUD5</accession>
<proteinExistence type="predicted"/>
<evidence type="ECO:0000313" key="1">
    <source>
        <dbReference type="EMBL" id="RHH41963.1"/>
    </source>
</evidence>
<dbReference type="RefSeq" id="WP_081015846.1">
    <property type="nucleotide sequence ID" value="NZ_CAKJZM010000002.1"/>
</dbReference>
<dbReference type="GeneID" id="29452172"/>